<evidence type="ECO:0000313" key="2">
    <source>
        <dbReference type="Proteomes" id="UP000301424"/>
    </source>
</evidence>
<dbReference type="EMBL" id="MK552141">
    <property type="protein sequence ID" value="QBQ74610.1"/>
    <property type="molecule type" value="Genomic_DNA"/>
</dbReference>
<dbReference type="Proteomes" id="UP000301424">
    <property type="component" value="Segment"/>
</dbReference>
<proteinExistence type="predicted"/>
<keyword evidence="2" id="KW-1185">Reference proteome</keyword>
<name>A0A482MND0_9CAUD</name>
<organism evidence="1 2">
    <name type="scientific">Burkholderia phage BcepSauron</name>
    <dbReference type="NCBI Taxonomy" id="2530033"/>
    <lineage>
        <taxon>Viruses</taxon>
        <taxon>Duplodnaviria</taxon>
        <taxon>Heunggongvirae</taxon>
        <taxon>Uroviricota</taxon>
        <taxon>Caudoviricetes</taxon>
        <taxon>Sarumanvirus</taxon>
        <taxon>Sarumanvirus bcepsauron</taxon>
    </lineage>
</organism>
<dbReference type="PROSITE" id="PS51257">
    <property type="entry name" value="PROKAR_LIPOPROTEIN"/>
    <property type="match status" value="1"/>
</dbReference>
<sequence length="102" mass="10991">MRLTKTAVCAILTAAVLSGCGTAPTPSTPVLVSEKQSLNIDPKSLDCDGLSKLDPSKPYGEKEQVKAIEVWANEFDTCRLKFRGFVTLVTPLLRINQPAASK</sequence>
<reference evidence="1 2" key="1">
    <citation type="submission" date="2019-02" db="EMBL/GenBank/DDBJ databases">
        <title>Complete genome sequence of Burkholderia cenocepacia phage BcepSauron.</title>
        <authorList>
            <person name="Park K."/>
            <person name="Gonzalez C."/>
            <person name="Liu M."/>
            <person name="Gill J."/>
        </authorList>
    </citation>
    <scope>NUCLEOTIDE SEQUENCE [LARGE SCALE GENOMIC DNA]</scope>
</reference>
<protein>
    <submittedName>
        <fullName evidence="1">Uncharacterized protein</fullName>
    </submittedName>
</protein>
<evidence type="ECO:0000313" key="1">
    <source>
        <dbReference type="EMBL" id="QBQ74610.1"/>
    </source>
</evidence>
<accession>A0A482MND0</accession>
<gene>
    <name evidence="1" type="ORF">BcepSauron_230</name>
</gene>